<name>A0AAV0TJJ7_9STRA</name>
<gene>
    <name evidence="3" type="ORF">PDE001_LOCUS2802</name>
</gene>
<comment type="caution">
    <text evidence="3">The sequence shown here is derived from an EMBL/GenBank/DDBJ whole genome shotgun (WGS) entry which is preliminary data.</text>
</comment>
<keyword evidence="1" id="KW-1133">Transmembrane helix</keyword>
<reference evidence="3" key="1">
    <citation type="submission" date="2022-12" db="EMBL/GenBank/DDBJ databases">
        <authorList>
            <person name="Webb A."/>
        </authorList>
    </citation>
    <scope>NUCLEOTIDE SEQUENCE</scope>
    <source>
        <strain evidence="3">Pd1</strain>
    </source>
</reference>
<dbReference type="Proteomes" id="UP001162029">
    <property type="component" value="Unassembled WGS sequence"/>
</dbReference>
<feature type="signal peptide" evidence="2">
    <location>
        <begin position="1"/>
        <end position="19"/>
    </location>
</feature>
<evidence type="ECO:0000256" key="1">
    <source>
        <dbReference type="SAM" id="Phobius"/>
    </source>
</evidence>
<keyword evidence="1" id="KW-0472">Membrane</keyword>
<feature type="transmembrane region" description="Helical" evidence="1">
    <location>
        <begin position="123"/>
        <end position="141"/>
    </location>
</feature>
<dbReference type="EMBL" id="CANTFM010000484">
    <property type="protein sequence ID" value="CAI5722986.1"/>
    <property type="molecule type" value="Genomic_DNA"/>
</dbReference>
<proteinExistence type="predicted"/>
<evidence type="ECO:0000313" key="4">
    <source>
        <dbReference type="Proteomes" id="UP001162029"/>
    </source>
</evidence>
<feature type="chain" id="PRO_5043796409" evidence="2">
    <location>
        <begin position="20"/>
        <end position="165"/>
    </location>
</feature>
<evidence type="ECO:0000256" key="2">
    <source>
        <dbReference type="SAM" id="SignalP"/>
    </source>
</evidence>
<keyword evidence="4" id="KW-1185">Reference proteome</keyword>
<dbReference type="AlphaFoldDB" id="A0AAV0TJJ7"/>
<accession>A0AAV0TJJ7</accession>
<keyword evidence="1" id="KW-0812">Transmembrane</keyword>
<protein>
    <submittedName>
        <fullName evidence="3">Uncharacterized protein</fullName>
    </submittedName>
</protein>
<organism evidence="3 4">
    <name type="scientific">Peronospora destructor</name>
    <dbReference type="NCBI Taxonomy" id="86335"/>
    <lineage>
        <taxon>Eukaryota</taxon>
        <taxon>Sar</taxon>
        <taxon>Stramenopiles</taxon>
        <taxon>Oomycota</taxon>
        <taxon>Peronosporomycetes</taxon>
        <taxon>Peronosporales</taxon>
        <taxon>Peronosporaceae</taxon>
        <taxon>Peronospora</taxon>
    </lineage>
</organism>
<keyword evidence="2" id="KW-0732">Signal</keyword>
<evidence type="ECO:0000313" key="3">
    <source>
        <dbReference type="EMBL" id="CAI5722986.1"/>
    </source>
</evidence>
<sequence>MRFSVLVALVVAKFVVIYGSSVSPKTYALDHYTYDSNEVVRHLREGEEERHLHVHVRDMPAIQTKFETITDAFNSLAKAKQEKLSNAGISVVGLQKGDATEIKKVLDLAVTGDKKEKSFWKKVLLWVAGSIGALSFMYVLYQIAIGGSNGPPSTTPVGMTPPDSA</sequence>